<dbReference type="EMBL" id="ML992697">
    <property type="protein sequence ID" value="KAF2208067.1"/>
    <property type="molecule type" value="Genomic_DNA"/>
</dbReference>
<proteinExistence type="predicted"/>
<keyword evidence="2" id="KW-1185">Reference proteome</keyword>
<dbReference type="AlphaFoldDB" id="A0A6A6F6U7"/>
<dbReference type="OrthoDB" id="5389823at2759"/>
<accession>A0A6A6F6U7</accession>
<evidence type="ECO:0000313" key="2">
    <source>
        <dbReference type="Proteomes" id="UP000799539"/>
    </source>
</evidence>
<gene>
    <name evidence="1" type="ORF">CERZMDRAFT_101764</name>
</gene>
<reference evidence="1" key="1">
    <citation type="journal article" date="2020" name="Stud. Mycol.">
        <title>101 Dothideomycetes genomes: a test case for predicting lifestyles and emergence of pathogens.</title>
        <authorList>
            <person name="Haridas S."/>
            <person name="Albert R."/>
            <person name="Binder M."/>
            <person name="Bloem J."/>
            <person name="Labutti K."/>
            <person name="Salamov A."/>
            <person name="Andreopoulos B."/>
            <person name="Baker S."/>
            <person name="Barry K."/>
            <person name="Bills G."/>
            <person name="Bluhm B."/>
            <person name="Cannon C."/>
            <person name="Castanera R."/>
            <person name="Culley D."/>
            <person name="Daum C."/>
            <person name="Ezra D."/>
            <person name="Gonzalez J."/>
            <person name="Henrissat B."/>
            <person name="Kuo A."/>
            <person name="Liang C."/>
            <person name="Lipzen A."/>
            <person name="Lutzoni F."/>
            <person name="Magnuson J."/>
            <person name="Mondo S."/>
            <person name="Nolan M."/>
            <person name="Ohm R."/>
            <person name="Pangilinan J."/>
            <person name="Park H.-J."/>
            <person name="Ramirez L."/>
            <person name="Alfaro M."/>
            <person name="Sun H."/>
            <person name="Tritt A."/>
            <person name="Yoshinaga Y."/>
            <person name="Zwiers L.-H."/>
            <person name="Turgeon B."/>
            <person name="Goodwin S."/>
            <person name="Spatafora J."/>
            <person name="Crous P."/>
            <person name="Grigoriev I."/>
        </authorList>
    </citation>
    <scope>NUCLEOTIDE SEQUENCE</scope>
    <source>
        <strain evidence="1">SCOH1-5</strain>
    </source>
</reference>
<organism evidence="1 2">
    <name type="scientific">Cercospora zeae-maydis SCOH1-5</name>
    <dbReference type="NCBI Taxonomy" id="717836"/>
    <lineage>
        <taxon>Eukaryota</taxon>
        <taxon>Fungi</taxon>
        <taxon>Dikarya</taxon>
        <taxon>Ascomycota</taxon>
        <taxon>Pezizomycotina</taxon>
        <taxon>Dothideomycetes</taxon>
        <taxon>Dothideomycetidae</taxon>
        <taxon>Mycosphaerellales</taxon>
        <taxon>Mycosphaerellaceae</taxon>
        <taxon>Cercospora</taxon>
    </lineage>
</organism>
<name>A0A6A6F6U7_9PEZI</name>
<evidence type="ECO:0000313" key="1">
    <source>
        <dbReference type="EMBL" id="KAF2208067.1"/>
    </source>
</evidence>
<sequence length="286" mass="32239">MSAPVTPGQPGPNFRGCTHQVQLPPMEQRHCRQWMGAIAMVDEGLVMPAHVGQHRLGIIMSQPMPLVRTSEPPLLQVMAYPRIFMDETRYRSSRMHYGFNVIPLGQHVTSSCGVDNGVGSAYYYHTTYSAPRYYLDAADQINQIYMQQSGVRWYTDAQIQRANLNAAIANGAIFCLPQPVLFVQPMRCSSGAYPPGFASRRHVSDFLHMGDDQLQQILMAYGLLPGRPQYTFALRNRPLIADAHHRLQQQEYGLTGPVTRRLANLIALFDYLGAHRVADRLRLRAD</sequence>
<dbReference type="Proteomes" id="UP000799539">
    <property type="component" value="Unassembled WGS sequence"/>
</dbReference>
<protein>
    <submittedName>
        <fullName evidence="1">Uncharacterized protein</fullName>
    </submittedName>
</protein>